<evidence type="ECO:0000313" key="1">
    <source>
        <dbReference type="EMBL" id="KEF35800.1"/>
    </source>
</evidence>
<name>A0A072NRG7_SCHAZ</name>
<dbReference type="EMBL" id="JJRY01000055">
    <property type="protein sequence ID" value="KEF35800.1"/>
    <property type="molecule type" value="Genomic_DNA"/>
</dbReference>
<dbReference type="OrthoDB" id="2085682at2"/>
<evidence type="ECO:0000313" key="2">
    <source>
        <dbReference type="Proteomes" id="UP000027936"/>
    </source>
</evidence>
<gene>
    <name evidence="1" type="ORF">M670_05039</name>
</gene>
<proteinExistence type="predicted"/>
<dbReference type="RefSeq" id="WP_035199213.1">
    <property type="nucleotide sequence ID" value="NZ_JJRY01000055.1"/>
</dbReference>
<organism evidence="1 2">
    <name type="scientific">Schinkia azotoformans MEV2011</name>
    <dbReference type="NCBI Taxonomy" id="1348973"/>
    <lineage>
        <taxon>Bacteria</taxon>
        <taxon>Bacillati</taxon>
        <taxon>Bacillota</taxon>
        <taxon>Bacilli</taxon>
        <taxon>Bacillales</taxon>
        <taxon>Bacillaceae</taxon>
        <taxon>Calidifontibacillus/Schinkia group</taxon>
        <taxon>Schinkia</taxon>
    </lineage>
</organism>
<protein>
    <submittedName>
        <fullName evidence="1">Uncharacterized protein</fullName>
    </submittedName>
</protein>
<comment type="caution">
    <text evidence="1">The sequence shown here is derived from an EMBL/GenBank/DDBJ whole genome shotgun (WGS) entry which is preliminary data.</text>
</comment>
<dbReference type="PATRIC" id="fig|1348973.3.peg.4881"/>
<reference evidence="1 2" key="1">
    <citation type="submission" date="2014-04" db="EMBL/GenBank/DDBJ databases">
        <title>Draft genome sequence of Bacillus azotoformans MEV2011, a (co-) denitrifying strain unable to grow in the presence of oxygen.</title>
        <authorList>
            <person name="Nielsen M."/>
            <person name="Schreiber L."/>
            <person name="Finster K."/>
            <person name="Schramm A."/>
        </authorList>
    </citation>
    <scope>NUCLEOTIDE SEQUENCE [LARGE SCALE GENOMIC DNA]</scope>
    <source>
        <strain evidence="1 2">MEV2011</strain>
    </source>
</reference>
<dbReference type="AlphaFoldDB" id="A0A072NRG7"/>
<dbReference type="Proteomes" id="UP000027936">
    <property type="component" value="Unassembled WGS sequence"/>
</dbReference>
<sequence>MKKIVAIVIVLFVVLVGWLYYVNLTNVDEFRLTGYTIIQKDKVKENEPMYLSYDMQYHGNGKPVIKEIRFIKTDGSFLTADDEALSVTAFIDEKDSTLANTNGAITEEEAKELNLLENYIPVENYQVNKKDLNVVLKVTVRDENYKNNVTAIEIDYELLGSKETKQILISGFVE</sequence>
<accession>A0A072NRG7</accession>